<keyword evidence="7" id="KW-0804">Transcription</keyword>
<feature type="domain" description="HAT C-terminal dimerisation" evidence="11">
    <location>
        <begin position="572"/>
        <end position="643"/>
    </location>
</feature>
<keyword evidence="6" id="KW-0238">DNA-binding</keyword>
<dbReference type="InterPro" id="IPR052035">
    <property type="entry name" value="ZnF_BED_domain_contain"/>
</dbReference>
<dbReference type="InterPro" id="IPR012337">
    <property type="entry name" value="RNaseH-like_sf"/>
</dbReference>
<name>A0AAV4GRR1_9GAST</name>
<evidence type="ECO:0000256" key="4">
    <source>
        <dbReference type="ARBA" id="ARBA00022833"/>
    </source>
</evidence>
<proteinExistence type="predicted"/>
<dbReference type="PANTHER" id="PTHR46481:SF10">
    <property type="entry name" value="ZINC FINGER BED DOMAIN-CONTAINING PROTEIN 39"/>
    <property type="match status" value="1"/>
</dbReference>
<dbReference type="InterPro" id="IPR003656">
    <property type="entry name" value="Znf_BED"/>
</dbReference>
<dbReference type="SUPFAM" id="SSF53098">
    <property type="entry name" value="Ribonuclease H-like"/>
    <property type="match status" value="1"/>
</dbReference>
<evidence type="ECO:0000259" key="11">
    <source>
        <dbReference type="Pfam" id="PF05699"/>
    </source>
</evidence>
<dbReference type="Proteomes" id="UP000762676">
    <property type="component" value="Unassembled WGS sequence"/>
</dbReference>
<dbReference type="GO" id="GO:0003677">
    <property type="term" value="F:DNA binding"/>
    <property type="evidence" value="ECO:0007669"/>
    <property type="project" value="UniProtKB-KW"/>
</dbReference>
<dbReference type="InterPro" id="IPR036236">
    <property type="entry name" value="Znf_C2H2_sf"/>
</dbReference>
<comment type="caution">
    <text evidence="12">The sequence shown here is derived from an EMBL/GenBank/DDBJ whole genome shotgun (WGS) entry which is preliminary data.</text>
</comment>
<evidence type="ECO:0000256" key="2">
    <source>
        <dbReference type="ARBA" id="ARBA00022723"/>
    </source>
</evidence>
<dbReference type="InterPro" id="IPR008906">
    <property type="entry name" value="HATC_C_dom"/>
</dbReference>
<keyword evidence="13" id="KW-1185">Reference proteome</keyword>
<dbReference type="GO" id="GO:0046983">
    <property type="term" value="F:protein dimerization activity"/>
    <property type="evidence" value="ECO:0007669"/>
    <property type="project" value="InterPro"/>
</dbReference>
<accession>A0AAV4GRR1</accession>
<evidence type="ECO:0000256" key="6">
    <source>
        <dbReference type="ARBA" id="ARBA00023125"/>
    </source>
</evidence>
<keyword evidence="2" id="KW-0479">Metal-binding</keyword>
<protein>
    <submittedName>
        <fullName evidence="12">Zinc finger BED domain-containing protein 4</fullName>
    </submittedName>
</protein>
<evidence type="ECO:0000256" key="7">
    <source>
        <dbReference type="ARBA" id="ARBA00023163"/>
    </source>
</evidence>
<evidence type="ECO:0000313" key="13">
    <source>
        <dbReference type="Proteomes" id="UP000762676"/>
    </source>
</evidence>
<feature type="compositionally biased region" description="Low complexity" evidence="9">
    <location>
        <begin position="104"/>
        <end position="113"/>
    </location>
</feature>
<keyword evidence="4" id="KW-0862">Zinc</keyword>
<dbReference type="SMART" id="SM00614">
    <property type="entry name" value="ZnF_BED"/>
    <property type="match status" value="1"/>
</dbReference>
<evidence type="ECO:0000256" key="9">
    <source>
        <dbReference type="SAM" id="MobiDB-lite"/>
    </source>
</evidence>
<keyword evidence="3" id="KW-0863">Zinc-finger</keyword>
<evidence type="ECO:0000313" key="12">
    <source>
        <dbReference type="EMBL" id="GFR88462.1"/>
    </source>
</evidence>
<dbReference type="EMBL" id="BMAT01012231">
    <property type="protein sequence ID" value="GFR88462.1"/>
    <property type="molecule type" value="Genomic_DNA"/>
</dbReference>
<dbReference type="GO" id="GO:0009791">
    <property type="term" value="P:post-embryonic development"/>
    <property type="evidence" value="ECO:0007669"/>
    <property type="project" value="UniProtKB-ARBA"/>
</dbReference>
<dbReference type="PANTHER" id="PTHR46481">
    <property type="entry name" value="ZINC FINGER BED DOMAIN-CONTAINING PROTEIN 4"/>
    <property type="match status" value="1"/>
</dbReference>
<evidence type="ECO:0000259" key="10">
    <source>
        <dbReference type="Pfam" id="PF02892"/>
    </source>
</evidence>
<dbReference type="GO" id="GO:0008270">
    <property type="term" value="F:zinc ion binding"/>
    <property type="evidence" value="ECO:0007669"/>
    <property type="project" value="UniProtKB-KW"/>
</dbReference>
<reference evidence="12 13" key="1">
    <citation type="journal article" date="2021" name="Elife">
        <title>Chloroplast acquisition without the gene transfer in kleptoplastic sea slugs, Plakobranchus ocellatus.</title>
        <authorList>
            <person name="Maeda T."/>
            <person name="Takahashi S."/>
            <person name="Yoshida T."/>
            <person name="Shimamura S."/>
            <person name="Takaki Y."/>
            <person name="Nagai Y."/>
            <person name="Toyoda A."/>
            <person name="Suzuki Y."/>
            <person name="Arimoto A."/>
            <person name="Ishii H."/>
            <person name="Satoh N."/>
            <person name="Nishiyama T."/>
            <person name="Hasebe M."/>
            <person name="Maruyama T."/>
            <person name="Minagawa J."/>
            <person name="Obokata J."/>
            <person name="Shigenobu S."/>
        </authorList>
    </citation>
    <scope>NUCLEOTIDE SEQUENCE [LARGE SCALE GENOMIC DNA]</scope>
</reference>
<dbReference type="SUPFAM" id="SSF57667">
    <property type="entry name" value="beta-beta-alpha zinc fingers"/>
    <property type="match status" value="1"/>
</dbReference>
<dbReference type="Pfam" id="PF05699">
    <property type="entry name" value="Dimer_Tnp_hAT"/>
    <property type="match status" value="1"/>
</dbReference>
<dbReference type="GO" id="GO:0005634">
    <property type="term" value="C:nucleus"/>
    <property type="evidence" value="ECO:0007669"/>
    <property type="project" value="UniProtKB-SubCell"/>
</dbReference>
<gene>
    <name evidence="12" type="ORF">ElyMa_006100500</name>
</gene>
<keyword evidence="5" id="KW-0805">Transcription regulation</keyword>
<evidence type="ECO:0000256" key="8">
    <source>
        <dbReference type="ARBA" id="ARBA00023242"/>
    </source>
</evidence>
<sequence length="646" mass="72193">MAPQKNSLCWNLITLQPDRKTAVCDICKTELSYQKSGNTNLLRHLRTKHPVEFALCGEIVKPQSTVSAQISSPTQPQPHEQSPSLDSSSSAASSKDVANAPNISTDSASSSSRPTEDSSRQPTIQSTKERTSKCKSDSLRKQELDARVLDLVTVDMMPLSVVEDSGFRRLVTALDPRYEIVSKKRLNSEVLPARYQEEKARLRSMLQEVKHVSIATDCWKSRAAESFITVTVHFITKDWQLQSRVLSTMALQAPHTADNLSSTLRDVFAEWGISDKVTTCVTDNAANIALAVEKLKLRHQPCFAHTLNLAVKESIRKTADVLAAINRLKALVAFFHHSTIGTNHLKDAHRNSHSAFRKLKRELETRWNSTYEMIESYLDQHDQVTQALCLSGKQTMCITTDELDVLRKAMATLEPFYEATVELSSERHTTVAKVIPLVDILKEMVSSDDSPLAVLLHQQLQERFKTVDRRPHLHCHLTMATALDPRYKLNGFLSTDSSDRAVQMLKEVASTILLPQCSTAQEAKAAEEKPIPPPAKKPKSLLWASFDQQVEGKQHVTPNTATELEVCRHLEAESIPREANPLEYWRNHCASLPRLSLIARDVLSIPATSVPGERLFSEAGEVISAKRSSMKAKNVDMILFLNNARD</sequence>
<feature type="compositionally biased region" description="Low complexity" evidence="9">
    <location>
        <begin position="82"/>
        <end position="94"/>
    </location>
</feature>
<evidence type="ECO:0000256" key="5">
    <source>
        <dbReference type="ARBA" id="ARBA00023015"/>
    </source>
</evidence>
<keyword evidence="8" id="KW-0539">Nucleus</keyword>
<evidence type="ECO:0000256" key="1">
    <source>
        <dbReference type="ARBA" id="ARBA00004123"/>
    </source>
</evidence>
<feature type="compositionally biased region" description="Polar residues" evidence="9">
    <location>
        <begin position="66"/>
        <end position="81"/>
    </location>
</feature>
<dbReference type="Pfam" id="PF02892">
    <property type="entry name" value="zf-BED"/>
    <property type="match status" value="1"/>
</dbReference>
<organism evidence="12 13">
    <name type="scientific">Elysia marginata</name>
    <dbReference type="NCBI Taxonomy" id="1093978"/>
    <lineage>
        <taxon>Eukaryota</taxon>
        <taxon>Metazoa</taxon>
        <taxon>Spiralia</taxon>
        <taxon>Lophotrochozoa</taxon>
        <taxon>Mollusca</taxon>
        <taxon>Gastropoda</taxon>
        <taxon>Heterobranchia</taxon>
        <taxon>Euthyneura</taxon>
        <taxon>Panpulmonata</taxon>
        <taxon>Sacoglossa</taxon>
        <taxon>Placobranchoidea</taxon>
        <taxon>Plakobranchidae</taxon>
        <taxon>Elysia</taxon>
    </lineage>
</organism>
<feature type="compositionally biased region" description="Basic and acidic residues" evidence="9">
    <location>
        <begin position="127"/>
        <end position="139"/>
    </location>
</feature>
<evidence type="ECO:0000256" key="3">
    <source>
        <dbReference type="ARBA" id="ARBA00022771"/>
    </source>
</evidence>
<dbReference type="SUPFAM" id="SSF140996">
    <property type="entry name" value="Hermes dimerisation domain"/>
    <property type="match status" value="1"/>
</dbReference>
<feature type="domain" description="BED-type" evidence="10">
    <location>
        <begin position="9"/>
        <end position="50"/>
    </location>
</feature>
<comment type="subcellular location">
    <subcellularLocation>
        <location evidence="1">Nucleus</location>
    </subcellularLocation>
</comment>
<feature type="region of interest" description="Disordered" evidence="9">
    <location>
        <begin position="66"/>
        <end position="139"/>
    </location>
</feature>
<dbReference type="AlphaFoldDB" id="A0AAV4GRR1"/>